<dbReference type="InterPro" id="IPR011877">
    <property type="entry name" value="Ribokinase"/>
</dbReference>
<feature type="binding site" evidence="9">
    <location>
        <position position="248"/>
    </location>
    <ligand>
        <name>K(+)</name>
        <dbReference type="ChEBI" id="CHEBI:29103"/>
    </ligand>
</feature>
<dbReference type="SUPFAM" id="SSF53613">
    <property type="entry name" value="Ribokinase-like"/>
    <property type="match status" value="1"/>
</dbReference>
<proteinExistence type="inferred from homology"/>
<keyword evidence="12" id="KW-1185">Reference proteome</keyword>
<evidence type="ECO:0000256" key="9">
    <source>
        <dbReference type="HAMAP-Rule" id="MF_01987"/>
    </source>
</evidence>
<comment type="activity regulation">
    <text evidence="9">Activated by a monovalent cation that binds near, but not in, the active site. The most likely occupant of the site in vivo is potassium. Ion binding induces a conformational change that may alter substrate affinity.</text>
</comment>
<sequence length="299" mass="30842">MGEIVVVGSINVDQRISVESFPAPGETVLCGMRSTGPGGKGANQAVAARLAGSAVRMIGAVGDDSDGRRMLNLFDAVGIDRSGVLATQTPTGVAVVIVNSAGENSIMVDPGANAALPEVHVSVAMSSMEPGSVLLLQMEIPRSVVISAARSARRQGAVVILNVAPAPPDIDDLIHDVDLLIVNEGELRTVMRSTGSEFQEEPSAMAAILSERFDCTVVCTLGERGAIAVNSQGRIECHAPRVQPVDTTGAGDTFAGYLASALAEKMPIFAALDRATRAASIAVTREGAAESIPRSDELA</sequence>
<gene>
    <name evidence="9" type="primary">rbsK</name>
    <name evidence="11" type="ORF">JOE66_000915</name>
</gene>
<evidence type="ECO:0000256" key="7">
    <source>
        <dbReference type="ARBA" id="ARBA00022958"/>
    </source>
</evidence>
<dbReference type="PANTHER" id="PTHR10584">
    <property type="entry name" value="SUGAR KINASE"/>
    <property type="match status" value="1"/>
</dbReference>
<comment type="subcellular location">
    <subcellularLocation>
        <location evidence="9">Cytoplasm</location>
    </subcellularLocation>
</comment>
<dbReference type="HAMAP" id="MF_01987">
    <property type="entry name" value="Ribokinase"/>
    <property type="match status" value="1"/>
</dbReference>
<name>A0ABS2L2H0_9MICO</name>
<comment type="caution">
    <text evidence="11">The sequence shown here is derived from an EMBL/GenBank/DDBJ whole genome shotgun (WGS) entry which is preliminary data.</text>
</comment>
<keyword evidence="2 9" id="KW-0479">Metal-binding</keyword>
<evidence type="ECO:0000256" key="1">
    <source>
        <dbReference type="ARBA" id="ARBA00022679"/>
    </source>
</evidence>
<keyword evidence="4 9" id="KW-0418">Kinase</keyword>
<dbReference type="Pfam" id="PF00294">
    <property type="entry name" value="PfkB"/>
    <property type="match status" value="1"/>
</dbReference>
<keyword evidence="3 9" id="KW-0547">Nucleotide-binding</keyword>
<keyword evidence="7 9" id="KW-0630">Potassium</keyword>
<comment type="caution">
    <text evidence="9">Lacks conserved residue(s) required for the propagation of feature annotation.</text>
</comment>
<evidence type="ECO:0000256" key="6">
    <source>
        <dbReference type="ARBA" id="ARBA00022842"/>
    </source>
</evidence>
<feature type="active site" description="Proton acceptor" evidence="9">
    <location>
        <position position="252"/>
    </location>
</feature>
<feature type="binding site" evidence="9">
    <location>
        <position position="287"/>
    </location>
    <ligand>
        <name>K(+)</name>
        <dbReference type="ChEBI" id="CHEBI:29103"/>
    </ligand>
</feature>
<feature type="binding site" evidence="9">
    <location>
        <begin position="11"/>
        <end position="13"/>
    </location>
    <ligand>
        <name>substrate</name>
    </ligand>
</feature>
<feature type="binding site" evidence="9">
    <location>
        <position position="291"/>
    </location>
    <ligand>
        <name>K(+)</name>
        <dbReference type="ChEBI" id="CHEBI:29103"/>
    </ligand>
</feature>
<dbReference type="InterPro" id="IPR011611">
    <property type="entry name" value="PfkB_dom"/>
</dbReference>
<feature type="binding site" evidence="9">
    <location>
        <position position="252"/>
    </location>
    <ligand>
        <name>substrate</name>
    </ligand>
</feature>
<comment type="pathway">
    <text evidence="9">Carbohydrate metabolism; D-ribose degradation; D-ribose 5-phosphate from beta-D-ribopyranose: step 2/2.</text>
</comment>
<reference evidence="11 12" key="1">
    <citation type="submission" date="2021-01" db="EMBL/GenBank/DDBJ databases">
        <title>Sequencing the genomes of 1000 actinobacteria strains.</title>
        <authorList>
            <person name="Klenk H.-P."/>
        </authorList>
    </citation>
    <scope>NUCLEOTIDE SEQUENCE [LARGE SCALE GENOMIC DNA]</scope>
    <source>
        <strain evidence="11 12">DSM 13057</strain>
    </source>
</reference>
<feature type="binding site" evidence="9">
    <location>
        <position position="285"/>
    </location>
    <ligand>
        <name>K(+)</name>
        <dbReference type="ChEBI" id="CHEBI:29103"/>
    </ligand>
</feature>
<dbReference type="RefSeq" id="WP_205107152.1">
    <property type="nucleotide sequence ID" value="NZ_BAAAHT010000013.1"/>
</dbReference>
<evidence type="ECO:0000256" key="5">
    <source>
        <dbReference type="ARBA" id="ARBA00022840"/>
    </source>
</evidence>
<dbReference type="InterPro" id="IPR002139">
    <property type="entry name" value="Ribo/fructo_kinase"/>
</dbReference>
<feature type="binding site" evidence="9">
    <location>
        <position position="183"/>
    </location>
    <ligand>
        <name>ATP</name>
        <dbReference type="ChEBI" id="CHEBI:30616"/>
    </ligand>
</feature>
<dbReference type="EMBL" id="JAFBBU010000001">
    <property type="protein sequence ID" value="MBM7471281.1"/>
    <property type="molecule type" value="Genomic_DNA"/>
</dbReference>
<keyword evidence="9" id="KW-0963">Cytoplasm</keyword>
<dbReference type="Gene3D" id="3.40.1190.20">
    <property type="match status" value="1"/>
</dbReference>
<comment type="similarity">
    <text evidence="9">Belongs to the carbohydrate kinase PfkB family. Ribokinase subfamily.</text>
</comment>
<feature type="binding site" evidence="9">
    <location>
        <position position="282"/>
    </location>
    <ligand>
        <name>K(+)</name>
        <dbReference type="ChEBI" id="CHEBI:29103"/>
    </ligand>
</feature>
<feature type="domain" description="Carbohydrate kinase PfkB" evidence="10">
    <location>
        <begin position="2"/>
        <end position="293"/>
    </location>
</feature>
<dbReference type="PRINTS" id="PR00990">
    <property type="entry name" value="RIBOKINASE"/>
</dbReference>
<evidence type="ECO:0000259" key="10">
    <source>
        <dbReference type="Pfam" id="PF00294"/>
    </source>
</evidence>
<comment type="function">
    <text evidence="9">Catalyzes the phosphorylation of ribose at O-5 in a reaction requiring ATP and magnesium. The resulting D-ribose-5-phosphate can then be used either for sythesis of nucleotides, histidine, and tryptophan, or as a component of the pentose phosphate pathway.</text>
</comment>
<comment type="cofactor">
    <cofactor evidence="9">
        <name>Mg(2+)</name>
        <dbReference type="ChEBI" id="CHEBI:18420"/>
    </cofactor>
    <text evidence="9">Requires a divalent cation, most likely magnesium in vivo, as an electrophilic catalyst to aid phosphoryl group transfer. It is the chelate of the metal and the nucleotide that is the actual substrate.</text>
</comment>
<accession>A0ABS2L2H0</accession>
<feature type="binding site" evidence="9">
    <location>
        <begin position="251"/>
        <end position="252"/>
    </location>
    <ligand>
        <name>ATP</name>
        <dbReference type="ChEBI" id="CHEBI:30616"/>
    </ligand>
</feature>
<dbReference type="Proteomes" id="UP000776164">
    <property type="component" value="Unassembled WGS sequence"/>
</dbReference>
<keyword evidence="6 9" id="KW-0460">Magnesium</keyword>
<evidence type="ECO:0000313" key="12">
    <source>
        <dbReference type="Proteomes" id="UP000776164"/>
    </source>
</evidence>
<organism evidence="11 12">
    <name type="scientific">Subtercola frigoramans</name>
    <dbReference type="NCBI Taxonomy" id="120298"/>
    <lineage>
        <taxon>Bacteria</taxon>
        <taxon>Bacillati</taxon>
        <taxon>Actinomycetota</taxon>
        <taxon>Actinomycetes</taxon>
        <taxon>Micrococcales</taxon>
        <taxon>Microbacteriaceae</taxon>
        <taxon>Subtercola</taxon>
    </lineage>
</organism>
<evidence type="ECO:0000256" key="3">
    <source>
        <dbReference type="ARBA" id="ARBA00022741"/>
    </source>
</evidence>
<feature type="binding site" evidence="9">
    <location>
        <position position="139"/>
    </location>
    <ligand>
        <name>substrate</name>
    </ligand>
</feature>
<feature type="binding site" evidence="9">
    <location>
        <begin position="220"/>
        <end position="225"/>
    </location>
    <ligand>
        <name>ATP</name>
        <dbReference type="ChEBI" id="CHEBI:30616"/>
    </ligand>
</feature>
<dbReference type="InterPro" id="IPR029056">
    <property type="entry name" value="Ribokinase-like"/>
</dbReference>
<dbReference type="EC" id="2.7.1.15" evidence="9"/>
<evidence type="ECO:0000256" key="8">
    <source>
        <dbReference type="ARBA" id="ARBA00023277"/>
    </source>
</evidence>
<keyword evidence="1 9" id="KW-0808">Transferase</keyword>
<keyword evidence="8 9" id="KW-0119">Carbohydrate metabolism</keyword>
<evidence type="ECO:0000313" key="11">
    <source>
        <dbReference type="EMBL" id="MBM7471281.1"/>
    </source>
</evidence>
<feature type="binding site" evidence="9">
    <location>
        <position position="246"/>
    </location>
    <ligand>
        <name>K(+)</name>
        <dbReference type="ChEBI" id="CHEBI:29103"/>
    </ligand>
</feature>
<keyword evidence="5 9" id="KW-0067">ATP-binding</keyword>
<evidence type="ECO:0000256" key="4">
    <source>
        <dbReference type="ARBA" id="ARBA00022777"/>
    </source>
</evidence>
<comment type="catalytic activity">
    <reaction evidence="9">
        <text>D-ribose + ATP = D-ribose 5-phosphate + ADP + H(+)</text>
        <dbReference type="Rhea" id="RHEA:13697"/>
        <dbReference type="ChEBI" id="CHEBI:15378"/>
        <dbReference type="ChEBI" id="CHEBI:30616"/>
        <dbReference type="ChEBI" id="CHEBI:47013"/>
        <dbReference type="ChEBI" id="CHEBI:78346"/>
        <dbReference type="ChEBI" id="CHEBI:456216"/>
        <dbReference type="EC" id="2.7.1.15"/>
    </reaction>
</comment>
<dbReference type="PANTHER" id="PTHR10584:SF166">
    <property type="entry name" value="RIBOKINASE"/>
    <property type="match status" value="1"/>
</dbReference>
<evidence type="ECO:0000256" key="2">
    <source>
        <dbReference type="ARBA" id="ARBA00022723"/>
    </source>
</evidence>
<protein>
    <recommendedName>
        <fullName evidence="9">Ribokinase</fullName>
        <shortName evidence="9">RK</shortName>
        <ecNumber evidence="9">2.7.1.15</ecNumber>
    </recommendedName>
</protein>
<feature type="binding site" evidence="9">
    <location>
        <begin position="39"/>
        <end position="43"/>
    </location>
    <ligand>
        <name>substrate</name>
    </ligand>
</feature>
<dbReference type="CDD" id="cd01174">
    <property type="entry name" value="ribokinase"/>
    <property type="match status" value="1"/>
</dbReference>
<dbReference type="GO" id="GO:0004747">
    <property type="term" value="F:ribokinase activity"/>
    <property type="evidence" value="ECO:0007669"/>
    <property type="project" value="UniProtKB-EC"/>
</dbReference>
<comment type="subunit">
    <text evidence="9">Homodimer.</text>
</comment>